<organism evidence="6">
    <name type="scientific">freshwater metagenome</name>
    <dbReference type="NCBI Taxonomy" id="449393"/>
    <lineage>
        <taxon>unclassified sequences</taxon>
        <taxon>metagenomes</taxon>
        <taxon>ecological metagenomes</taxon>
    </lineage>
</organism>
<dbReference type="InterPro" id="IPR037401">
    <property type="entry name" value="SnoaL-like"/>
</dbReference>
<accession>A0A6J7EYV5</accession>
<dbReference type="Pfam" id="PF13577">
    <property type="entry name" value="SnoaL_4"/>
    <property type="match status" value="1"/>
</dbReference>
<sequence>MKKQTVTERRKEILETTCEVVIERGFAATRIADVAKRLSVSTSLIHYHYDSKEQLLAEAFSHYARKDLAELHAEIDAAPTSLAALDRAIQDYVPEGSGDMEWMLWIDAWGEALRNPMMKKISQELDEQSVELLERVLSAGVASGEFRCSDPSASALRLTGLIDGLAIQFAAHDGLLTRAAFIDHVRWLAAAEVGVDIAEFDASQAAVPAASKPLSPATDLALRQLIGRYCDGVQQRDVDIWGSTWANDATWDLARGKPVSGRANIIKTWLGAMKNFAWVVQMAPLTVFDINEAAGEGTGRVTVQERFRTADGAAGSMLGTYHDRYVRTSVGWVFAERRLELIERLIDPTPA</sequence>
<evidence type="ECO:0000313" key="6">
    <source>
        <dbReference type="EMBL" id="CAB4888416.1"/>
    </source>
</evidence>
<dbReference type="SUPFAM" id="SSF48498">
    <property type="entry name" value="Tetracyclin repressor-like, C-terminal domain"/>
    <property type="match status" value="1"/>
</dbReference>
<dbReference type="Gene3D" id="1.10.357.10">
    <property type="entry name" value="Tetracycline Repressor, domain 2"/>
    <property type="match status" value="1"/>
</dbReference>
<dbReference type="InterPro" id="IPR001647">
    <property type="entry name" value="HTH_TetR"/>
</dbReference>
<evidence type="ECO:0000259" key="5">
    <source>
        <dbReference type="PROSITE" id="PS50977"/>
    </source>
</evidence>
<dbReference type="GO" id="GO:0000976">
    <property type="term" value="F:transcription cis-regulatory region binding"/>
    <property type="evidence" value="ECO:0007669"/>
    <property type="project" value="TreeGrafter"/>
</dbReference>
<dbReference type="InterPro" id="IPR050109">
    <property type="entry name" value="HTH-type_TetR-like_transc_reg"/>
</dbReference>
<evidence type="ECO:0000256" key="1">
    <source>
        <dbReference type="ARBA" id="ARBA00022491"/>
    </source>
</evidence>
<evidence type="ECO:0000256" key="4">
    <source>
        <dbReference type="ARBA" id="ARBA00023163"/>
    </source>
</evidence>
<dbReference type="Pfam" id="PF00440">
    <property type="entry name" value="TetR_N"/>
    <property type="match status" value="1"/>
</dbReference>
<evidence type="ECO:0000256" key="2">
    <source>
        <dbReference type="ARBA" id="ARBA00023015"/>
    </source>
</evidence>
<dbReference type="Gene3D" id="3.10.450.50">
    <property type="match status" value="1"/>
</dbReference>
<dbReference type="InterPro" id="IPR009057">
    <property type="entry name" value="Homeodomain-like_sf"/>
</dbReference>
<dbReference type="PANTHER" id="PTHR30055">
    <property type="entry name" value="HTH-TYPE TRANSCRIPTIONAL REGULATOR RUTR"/>
    <property type="match status" value="1"/>
</dbReference>
<feature type="domain" description="HTH tetR-type" evidence="5">
    <location>
        <begin position="7"/>
        <end position="67"/>
    </location>
</feature>
<dbReference type="PRINTS" id="PR00455">
    <property type="entry name" value="HTHTETR"/>
</dbReference>
<dbReference type="PROSITE" id="PS50977">
    <property type="entry name" value="HTH_TETR_2"/>
    <property type="match status" value="1"/>
</dbReference>
<name>A0A6J7EYV5_9ZZZZ</name>
<keyword evidence="1" id="KW-0678">Repressor</keyword>
<proteinExistence type="predicted"/>
<dbReference type="InterPro" id="IPR036271">
    <property type="entry name" value="Tet_transcr_reg_TetR-rel_C_sf"/>
</dbReference>
<dbReference type="InterPro" id="IPR032710">
    <property type="entry name" value="NTF2-like_dom_sf"/>
</dbReference>
<dbReference type="Pfam" id="PF13977">
    <property type="entry name" value="TetR_C_6"/>
    <property type="match status" value="1"/>
</dbReference>
<dbReference type="GO" id="GO:0003700">
    <property type="term" value="F:DNA-binding transcription factor activity"/>
    <property type="evidence" value="ECO:0007669"/>
    <property type="project" value="TreeGrafter"/>
</dbReference>
<keyword evidence="2" id="KW-0805">Transcription regulation</keyword>
<dbReference type="EMBL" id="CAFBLP010000089">
    <property type="protein sequence ID" value="CAB4888416.1"/>
    <property type="molecule type" value="Genomic_DNA"/>
</dbReference>
<dbReference type="SUPFAM" id="SSF46689">
    <property type="entry name" value="Homeodomain-like"/>
    <property type="match status" value="1"/>
</dbReference>
<dbReference type="CDD" id="cd00531">
    <property type="entry name" value="NTF2_like"/>
    <property type="match status" value="1"/>
</dbReference>
<dbReference type="InterPro" id="IPR039538">
    <property type="entry name" value="BetI_C"/>
</dbReference>
<dbReference type="SUPFAM" id="SSF54427">
    <property type="entry name" value="NTF2-like"/>
    <property type="match status" value="1"/>
</dbReference>
<protein>
    <submittedName>
        <fullName evidence="6">Unannotated protein</fullName>
    </submittedName>
</protein>
<gene>
    <name evidence="6" type="ORF">UFOPK3376_02593</name>
</gene>
<dbReference type="PANTHER" id="PTHR30055:SF200">
    <property type="entry name" value="HTH-TYPE TRANSCRIPTIONAL REPRESSOR BDCR"/>
    <property type="match status" value="1"/>
</dbReference>
<evidence type="ECO:0000256" key="3">
    <source>
        <dbReference type="ARBA" id="ARBA00023125"/>
    </source>
</evidence>
<dbReference type="AlphaFoldDB" id="A0A6J7EYV5"/>
<reference evidence="6" key="1">
    <citation type="submission" date="2020-05" db="EMBL/GenBank/DDBJ databases">
        <authorList>
            <person name="Chiriac C."/>
            <person name="Salcher M."/>
            <person name="Ghai R."/>
            <person name="Kavagutti S V."/>
        </authorList>
    </citation>
    <scope>NUCLEOTIDE SEQUENCE</scope>
</reference>
<keyword evidence="3" id="KW-0238">DNA-binding</keyword>
<keyword evidence="4" id="KW-0804">Transcription</keyword>